<gene>
    <name evidence="1" type="ORF">M421DRAFT_296751</name>
</gene>
<evidence type="ECO:0000313" key="1">
    <source>
        <dbReference type="EMBL" id="KAF1924197.1"/>
    </source>
</evidence>
<name>A0A6A5RES1_9PLEO</name>
<dbReference type="OrthoDB" id="5230585at2759"/>
<dbReference type="RefSeq" id="XP_033444450.1">
    <property type="nucleotide sequence ID" value="XM_033589078.1"/>
</dbReference>
<dbReference type="Proteomes" id="UP000800082">
    <property type="component" value="Unassembled WGS sequence"/>
</dbReference>
<reference evidence="1" key="1">
    <citation type="journal article" date="2020" name="Stud. Mycol.">
        <title>101 Dothideomycetes genomes: a test case for predicting lifestyles and emergence of pathogens.</title>
        <authorList>
            <person name="Haridas S."/>
            <person name="Albert R."/>
            <person name="Binder M."/>
            <person name="Bloem J."/>
            <person name="Labutti K."/>
            <person name="Salamov A."/>
            <person name="Andreopoulos B."/>
            <person name="Baker S."/>
            <person name="Barry K."/>
            <person name="Bills G."/>
            <person name="Bluhm B."/>
            <person name="Cannon C."/>
            <person name="Castanera R."/>
            <person name="Culley D."/>
            <person name="Daum C."/>
            <person name="Ezra D."/>
            <person name="Gonzalez J."/>
            <person name="Henrissat B."/>
            <person name="Kuo A."/>
            <person name="Liang C."/>
            <person name="Lipzen A."/>
            <person name="Lutzoni F."/>
            <person name="Magnuson J."/>
            <person name="Mondo S."/>
            <person name="Nolan M."/>
            <person name="Ohm R."/>
            <person name="Pangilinan J."/>
            <person name="Park H.-J."/>
            <person name="Ramirez L."/>
            <person name="Alfaro M."/>
            <person name="Sun H."/>
            <person name="Tritt A."/>
            <person name="Yoshinaga Y."/>
            <person name="Zwiers L.-H."/>
            <person name="Turgeon B."/>
            <person name="Goodwin S."/>
            <person name="Spatafora J."/>
            <person name="Crous P."/>
            <person name="Grigoriev I."/>
        </authorList>
    </citation>
    <scope>NUCLEOTIDE SEQUENCE</scope>
    <source>
        <strain evidence="1">CBS 183.55</strain>
    </source>
</reference>
<dbReference type="GeneID" id="54346725"/>
<keyword evidence="2" id="KW-1185">Reference proteome</keyword>
<accession>A0A6A5RES1</accession>
<dbReference type="AlphaFoldDB" id="A0A6A5RES1"/>
<dbReference type="EMBL" id="ML978996">
    <property type="protein sequence ID" value="KAF1924197.1"/>
    <property type="molecule type" value="Genomic_DNA"/>
</dbReference>
<evidence type="ECO:0000313" key="2">
    <source>
        <dbReference type="Proteomes" id="UP000800082"/>
    </source>
</evidence>
<sequence length="99" mass="11448">MTTFTIADQLESVHREPVQVILQDPCYTEKDLMILGELYKKSPLLFDPKGLLVIDSNTTLMTAFLPVGYPLMHMIADMFWYKWRGTSCYNLRRHGTGSF</sequence>
<organism evidence="1 2">
    <name type="scientific">Didymella exigua CBS 183.55</name>
    <dbReference type="NCBI Taxonomy" id="1150837"/>
    <lineage>
        <taxon>Eukaryota</taxon>
        <taxon>Fungi</taxon>
        <taxon>Dikarya</taxon>
        <taxon>Ascomycota</taxon>
        <taxon>Pezizomycotina</taxon>
        <taxon>Dothideomycetes</taxon>
        <taxon>Pleosporomycetidae</taxon>
        <taxon>Pleosporales</taxon>
        <taxon>Pleosporineae</taxon>
        <taxon>Didymellaceae</taxon>
        <taxon>Didymella</taxon>
    </lineage>
</organism>
<protein>
    <submittedName>
        <fullName evidence="1">Uncharacterized protein</fullName>
    </submittedName>
</protein>
<proteinExistence type="predicted"/>